<dbReference type="GO" id="GO:0007165">
    <property type="term" value="P:signal transduction"/>
    <property type="evidence" value="ECO:0007669"/>
    <property type="project" value="UniProtKB-KW"/>
</dbReference>
<accession>A0A2S6N1T4</accession>
<keyword evidence="3" id="KW-0488">Methylation</keyword>
<evidence type="ECO:0000259" key="14">
    <source>
        <dbReference type="PROSITE" id="PS50112"/>
    </source>
</evidence>
<feature type="domain" description="Methyl-accepting transducer" evidence="13">
    <location>
        <begin position="467"/>
        <end position="707"/>
    </location>
</feature>
<evidence type="ECO:0000256" key="9">
    <source>
        <dbReference type="ARBA" id="ARBA00029447"/>
    </source>
</evidence>
<dbReference type="InterPro" id="IPR003660">
    <property type="entry name" value="HAMP_dom"/>
</dbReference>
<dbReference type="InterPro" id="IPR009875">
    <property type="entry name" value="PilZ_domain"/>
</dbReference>
<dbReference type="Pfam" id="PF02203">
    <property type="entry name" value="TarH"/>
    <property type="match status" value="1"/>
</dbReference>
<keyword evidence="17" id="KW-1185">Reference proteome</keyword>
<evidence type="ECO:0008006" key="18">
    <source>
        <dbReference type="Google" id="ProtNLM"/>
    </source>
</evidence>
<evidence type="ECO:0000256" key="2">
    <source>
        <dbReference type="ARBA" id="ARBA00022475"/>
    </source>
</evidence>
<dbReference type="GO" id="GO:0005886">
    <property type="term" value="C:plasma membrane"/>
    <property type="evidence" value="ECO:0007669"/>
    <property type="project" value="UniProtKB-SubCell"/>
</dbReference>
<dbReference type="InterPro" id="IPR035965">
    <property type="entry name" value="PAS-like_dom_sf"/>
</dbReference>
<proteinExistence type="inferred from homology"/>
<reference evidence="16 17" key="1">
    <citation type="journal article" date="2018" name="Arch. Microbiol.">
        <title>New insights into the metabolic potential of the phototrophic purple bacterium Rhodopila globiformis DSM 161(T) from its draft genome sequence and evidence for a vanadium-dependent nitrogenase.</title>
        <authorList>
            <person name="Imhoff J.F."/>
            <person name="Rahn T."/>
            <person name="Kunzel S."/>
            <person name="Neulinger S.C."/>
        </authorList>
    </citation>
    <scope>NUCLEOTIDE SEQUENCE [LARGE SCALE GENOMIC DNA]</scope>
    <source>
        <strain evidence="16 17">DSM 161</strain>
    </source>
</reference>
<evidence type="ECO:0000259" key="15">
    <source>
        <dbReference type="PROSITE" id="PS50885"/>
    </source>
</evidence>
<dbReference type="Pfam" id="PF00015">
    <property type="entry name" value="MCPsignal"/>
    <property type="match status" value="1"/>
</dbReference>
<dbReference type="SUPFAM" id="SSF58104">
    <property type="entry name" value="Methyl-accepting chemotaxis protein (MCP) signaling domain"/>
    <property type="match status" value="1"/>
</dbReference>
<keyword evidence="2" id="KW-1003">Cell membrane</keyword>
<dbReference type="GO" id="GO:0006935">
    <property type="term" value="P:chemotaxis"/>
    <property type="evidence" value="ECO:0007669"/>
    <property type="project" value="UniProtKB-KW"/>
</dbReference>
<name>A0A2S6N1T4_RHOGL</name>
<evidence type="ECO:0000256" key="8">
    <source>
        <dbReference type="ARBA" id="ARBA00023224"/>
    </source>
</evidence>
<evidence type="ECO:0000256" key="5">
    <source>
        <dbReference type="ARBA" id="ARBA00022692"/>
    </source>
</evidence>
<evidence type="ECO:0000256" key="11">
    <source>
        <dbReference type="SAM" id="Coils"/>
    </source>
</evidence>
<comment type="subcellular location">
    <subcellularLocation>
        <location evidence="1">Cell membrane</location>
        <topology evidence="1">Multi-pass membrane protein</topology>
    </subcellularLocation>
</comment>
<keyword evidence="7 12" id="KW-0472">Membrane</keyword>
<evidence type="ECO:0000256" key="1">
    <source>
        <dbReference type="ARBA" id="ARBA00004651"/>
    </source>
</evidence>
<keyword evidence="11" id="KW-0175">Coiled coil</keyword>
<dbReference type="PROSITE" id="PS50111">
    <property type="entry name" value="CHEMOTAXIS_TRANSDUC_2"/>
    <property type="match status" value="1"/>
</dbReference>
<evidence type="ECO:0000256" key="3">
    <source>
        <dbReference type="ARBA" id="ARBA00022481"/>
    </source>
</evidence>
<keyword evidence="4" id="KW-0145">Chemotaxis</keyword>
<protein>
    <recommendedName>
        <fullName evidence="18">Chemotaxis protein</fullName>
    </recommendedName>
</protein>
<evidence type="ECO:0000256" key="7">
    <source>
        <dbReference type="ARBA" id="ARBA00023136"/>
    </source>
</evidence>
<keyword evidence="8 10" id="KW-0807">Transducer</keyword>
<dbReference type="PANTHER" id="PTHR32089">
    <property type="entry name" value="METHYL-ACCEPTING CHEMOTAXIS PROTEIN MCPB"/>
    <property type="match status" value="1"/>
</dbReference>
<organism evidence="16 17">
    <name type="scientific">Rhodopila globiformis</name>
    <name type="common">Rhodopseudomonas globiformis</name>
    <dbReference type="NCBI Taxonomy" id="1071"/>
    <lineage>
        <taxon>Bacteria</taxon>
        <taxon>Pseudomonadati</taxon>
        <taxon>Pseudomonadota</taxon>
        <taxon>Alphaproteobacteria</taxon>
        <taxon>Acetobacterales</taxon>
        <taxon>Acetobacteraceae</taxon>
        <taxon>Rhodopila</taxon>
    </lineage>
</organism>
<dbReference type="Pfam" id="PF08447">
    <property type="entry name" value="PAS_3"/>
    <property type="match status" value="1"/>
</dbReference>
<dbReference type="NCBIfam" id="TIGR00229">
    <property type="entry name" value="sensory_box"/>
    <property type="match status" value="1"/>
</dbReference>
<evidence type="ECO:0000259" key="13">
    <source>
        <dbReference type="PROSITE" id="PS50111"/>
    </source>
</evidence>
<feature type="transmembrane region" description="Helical" evidence="12">
    <location>
        <begin position="183"/>
        <end position="202"/>
    </location>
</feature>
<gene>
    <name evidence="16" type="ORF">CCS01_23910</name>
</gene>
<feature type="domain" description="PAS" evidence="14">
    <location>
        <begin position="40"/>
        <end position="65"/>
    </location>
</feature>
<evidence type="ECO:0000256" key="12">
    <source>
        <dbReference type="SAM" id="Phobius"/>
    </source>
</evidence>
<sequence>MAPPLPSPQPQWRSIMRINEPVTNREVDFPADQPLVSRTDTGGRIVFVNKAFTDVSGFTAEELVGAPHNIVRHPHMPQAAFADLWATIKQGHPWEGLVKNRAKSGDFYWVSANVTPVVENGKVSEYISIRAKPTRQQVAAAETAYAAMRAGTATGLGLRHGELVRTGPLQTLKTAWMSVTGRLAVILAVAILALGLVGWLGLQGMGRSQEALRQIHNGSVRDAARLTEVRDRMRSAMQQVTLLAAEAGATAQPDHQRSVADTVQAIRDNADRDDALLRGYVPDAASPEQQDMARRFIEQRNAFVRDGLLPAIGLAEKGDAAALVDHLHAHLLPLFAAADAANARLIALQRDQADADFTQSEAAFHQRAWIELATMLGACAALAGLAFLLLRAFQRPLRQLGASFDAIGRNDLTQPIETPPAREFWQIVDMVRAMRARLAYAVHERIETQRRNEEERRKAVQDMADIVEREANHAMEQVASETDSIAQQANGMAELTQRVSSSADSVTESAGHALANAQAVGAASEELSASIQEIASQIGRAAQVAQRAVDSGQKAQARIRSLSDAAMQIGDVIQLIKAIAGQTNLLALNATIEAARAGEAGRGFSVVASEVKGLANQTARSTEDIARQVTAIQAATTEAVAVVAEAGRAIDEIAEVSASIAAAIEQQAAATREIARNVTESSAAVQEVTERIADVSRDAAINLQRADGIRAGSTSVAERIGALRGSIVRTIRTATADTDRRAQARVPVDAGCMVKLGGVRHSARLLDVTRAGARIMAPAAMAMGSGGSLVLNRLGQEAEAAFVVRSSHPDGSVGVAFESAALSADFIRQVEALLGGGGERAA</sequence>
<dbReference type="SUPFAM" id="SSF55785">
    <property type="entry name" value="PYP-like sensor domain (PAS domain)"/>
    <property type="match status" value="1"/>
</dbReference>
<dbReference type="InterPro" id="IPR000014">
    <property type="entry name" value="PAS"/>
</dbReference>
<comment type="similarity">
    <text evidence="9">Belongs to the methyl-accepting chemotaxis (MCP) protein family.</text>
</comment>
<keyword evidence="5 12" id="KW-0812">Transmembrane</keyword>
<evidence type="ECO:0000256" key="4">
    <source>
        <dbReference type="ARBA" id="ARBA00022500"/>
    </source>
</evidence>
<dbReference type="Gene3D" id="6.10.340.10">
    <property type="match status" value="1"/>
</dbReference>
<dbReference type="InterPro" id="IPR003122">
    <property type="entry name" value="Tar_rcpt_lig-bd"/>
</dbReference>
<dbReference type="Proteomes" id="UP000239724">
    <property type="component" value="Unassembled WGS sequence"/>
</dbReference>
<dbReference type="PANTHER" id="PTHR32089:SF112">
    <property type="entry name" value="LYSOZYME-LIKE PROTEIN-RELATED"/>
    <property type="match status" value="1"/>
</dbReference>
<evidence type="ECO:0000256" key="10">
    <source>
        <dbReference type="PROSITE-ProRule" id="PRU00284"/>
    </source>
</evidence>
<feature type="transmembrane region" description="Helical" evidence="12">
    <location>
        <begin position="368"/>
        <end position="390"/>
    </location>
</feature>
<evidence type="ECO:0000313" key="16">
    <source>
        <dbReference type="EMBL" id="PPQ28550.1"/>
    </source>
</evidence>
<feature type="domain" description="HAMP" evidence="15">
    <location>
        <begin position="391"/>
        <end position="443"/>
    </location>
</feature>
<dbReference type="EMBL" id="NHRY01000241">
    <property type="protein sequence ID" value="PPQ28550.1"/>
    <property type="molecule type" value="Genomic_DNA"/>
</dbReference>
<dbReference type="InterPro" id="IPR013655">
    <property type="entry name" value="PAS_fold_3"/>
</dbReference>
<keyword evidence="6 12" id="KW-1133">Transmembrane helix</keyword>
<dbReference type="Pfam" id="PF07238">
    <property type="entry name" value="PilZ"/>
    <property type="match status" value="1"/>
</dbReference>
<evidence type="ECO:0000256" key="6">
    <source>
        <dbReference type="ARBA" id="ARBA00022989"/>
    </source>
</evidence>
<evidence type="ECO:0000313" key="17">
    <source>
        <dbReference type="Proteomes" id="UP000239724"/>
    </source>
</evidence>
<dbReference type="Gene3D" id="3.30.450.20">
    <property type="entry name" value="PAS domain"/>
    <property type="match status" value="1"/>
</dbReference>
<dbReference type="PROSITE" id="PS50885">
    <property type="entry name" value="HAMP"/>
    <property type="match status" value="1"/>
</dbReference>
<dbReference type="Gene3D" id="1.10.287.950">
    <property type="entry name" value="Methyl-accepting chemotaxis protein"/>
    <property type="match status" value="1"/>
</dbReference>
<feature type="coiled-coil region" evidence="11">
    <location>
        <begin position="443"/>
        <end position="470"/>
    </location>
</feature>
<dbReference type="SUPFAM" id="SSF141371">
    <property type="entry name" value="PilZ domain-like"/>
    <property type="match status" value="1"/>
</dbReference>
<dbReference type="InterPro" id="IPR004089">
    <property type="entry name" value="MCPsignal_dom"/>
</dbReference>
<dbReference type="PROSITE" id="PS50112">
    <property type="entry name" value="PAS"/>
    <property type="match status" value="1"/>
</dbReference>
<dbReference type="CDD" id="cd00130">
    <property type="entry name" value="PAS"/>
    <property type="match status" value="1"/>
</dbReference>
<comment type="caution">
    <text evidence="16">The sequence shown here is derived from an EMBL/GenBank/DDBJ whole genome shotgun (WGS) entry which is preliminary data.</text>
</comment>
<dbReference type="SMART" id="SM00283">
    <property type="entry name" value="MA"/>
    <property type="match status" value="1"/>
</dbReference>
<dbReference type="SMART" id="SM00304">
    <property type="entry name" value="HAMP"/>
    <property type="match status" value="1"/>
</dbReference>
<dbReference type="GO" id="GO:0035438">
    <property type="term" value="F:cyclic-di-GMP binding"/>
    <property type="evidence" value="ECO:0007669"/>
    <property type="project" value="InterPro"/>
</dbReference>
<dbReference type="AlphaFoldDB" id="A0A2S6N1T4"/>